<dbReference type="RefSeq" id="WP_275822070.1">
    <property type="nucleotide sequence ID" value="NZ_BAAANM010000027.1"/>
</dbReference>
<dbReference type="Pfam" id="PF13560">
    <property type="entry name" value="HTH_31"/>
    <property type="match status" value="1"/>
</dbReference>
<evidence type="ECO:0000313" key="4">
    <source>
        <dbReference type="Proteomes" id="UP001220022"/>
    </source>
</evidence>
<sequence length="317" mass="35608">MGRRNGAGGPAATSGAVFGEVLRDARERAGWSQGDLAGKIPCDRSLITRVETGARVPQEDFAKACDELLGTDGLLLRLWRRIDWYPAVEHPDWFRRRASMDAVAVALRVFQEHFIPGLLQTEVYARALFAQVESEEELLEERVAARMSRQQRFLSDQGPLLVAVLDESSIRREVGGPDVMRKQCAHLLAIGERPNIRIQVAPFSLAHLVPPNTSMSLITLPDGHEWVYSESLDRGHFSDDPAAIARHARTYDLLRADALSARDSATLISDAMEGYADNDEPRSPRGDLAQVQPQRQQRRGLHRNSPRFPRRRPRPRQ</sequence>
<name>A0ABT5ZAS5_9ACTN</name>
<dbReference type="Proteomes" id="UP001220022">
    <property type="component" value="Unassembled WGS sequence"/>
</dbReference>
<dbReference type="CDD" id="cd00093">
    <property type="entry name" value="HTH_XRE"/>
    <property type="match status" value="1"/>
</dbReference>
<dbReference type="SMART" id="SM00530">
    <property type="entry name" value="HTH_XRE"/>
    <property type="match status" value="1"/>
</dbReference>
<accession>A0ABT5ZAS5</accession>
<dbReference type="Gene3D" id="1.10.260.40">
    <property type="entry name" value="lambda repressor-like DNA-binding domains"/>
    <property type="match status" value="1"/>
</dbReference>
<organism evidence="3 4">
    <name type="scientific">Streptantibioticus ferralitis</name>
    <dbReference type="NCBI Taxonomy" id="236510"/>
    <lineage>
        <taxon>Bacteria</taxon>
        <taxon>Bacillati</taxon>
        <taxon>Actinomycetota</taxon>
        <taxon>Actinomycetes</taxon>
        <taxon>Kitasatosporales</taxon>
        <taxon>Streptomycetaceae</taxon>
        <taxon>Streptantibioticus</taxon>
    </lineage>
</organism>
<evidence type="ECO:0000256" key="1">
    <source>
        <dbReference type="SAM" id="MobiDB-lite"/>
    </source>
</evidence>
<dbReference type="InterPro" id="IPR010982">
    <property type="entry name" value="Lambda_DNA-bd_dom_sf"/>
</dbReference>
<keyword evidence="4" id="KW-1185">Reference proteome</keyword>
<dbReference type="PROSITE" id="PS50943">
    <property type="entry name" value="HTH_CROC1"/>
    <property type="match status" value="1"/>
</dbReference>
<dbReference type="EMBL" id="JARHTQ010000044">
    <property type="protein sequence ID" value="MDF2260952.1"/>
    <property type="molecule type" value="Genomic_DNA"/>
</dbReference>
<feature type="domain" description="HTH cro/C1-type" evidence="2">
    <location>
        <begin position="22"/>
        <end position="76"/>
    </location>
</feature>
<protein>
    <submittedName>
        <fullName evidence="3">Helix-turn-helix transcriptional regulator</fullName>
    </submittedName>
</protein>
<gene>
    <name evidence="3" type="ORF">P2L57_36125</name>
</gene>
<dbReference type="InterPro" id="IPR043917">
    <property type="entry name" value="DUF5753"/>
</dbReference>
<proteinExistence type="predicted"/>
<feature type="compositionally biased region" description="Basic residues" evidence="1">
    <location>
        <begin position="296"/>
        <end position="317"/>
    </location>
</feature>
<feature type="region of interest" description="Disordered" evidence="1">
    <location>
        <begin position="274"/>
        <end position="317"/>
    </location>
</feature>
<reference evidence="3 4" key="1">
    <citation type="submission" date="2023-03" db="EMBL/GenBank/DDBJ databases">
        <title>Draft genome sequence of type strain Streptomyces ferralitis JCM 14344.</title>
        <authorList>
            <person name="Klaysubun C."/>
            <person name="Duangmal K."/>
        </authorList>
    </citation>
    <scope>NUCLEOTIDE SEQUENCE [LARGE SCALE GENOMIC DNA]</scope>
    <source>
        <strain evidence="3 4">JCM 14344</strain>
    </source>
</reference>
<evidence type="ECO:0000259" key="2">
    <source>
        <dbReference type="PROSITE" id="PS50943"/>
    </source>
</evidence>
<comment type="caution">
    <text evidence="3">The sequence shown here is derived from an EMBL/GenBank/DDBJ whole genome shotgun (WGS) entry which is preliminary data.</text>
</comment>
<dbReference type="InterPro" id="IPR001387">
    <property type="entry name" value="Cro/C1-type_HTH"/>
</dbReference>
<evidence type="ECO:0000313" key="3">
    <source>
        <dbReference type="EMBL" id="MDF2260952.1"/>
    </source>
</evidence>
<dbReference type="Pfam" id="PF19054">
    <property type="entry name" value="DUF5753"/>
    <property type="match status" value="1"/>
</dbReference>
<dbReference type="SUPFAM" id="SSF47413">
    <property type="entry name" value="lambda repressor-like DNA-binding domains"/>
    <property type="match status" value="1"/>
</dbReference>